<evidence type="ECO:0000313" key="5">
    <source>
        <dbReference type="Proteomes" id="UP000241647"/>
    </source>
</evidence>
<dbReference type="PRINTS" id="PR00455">
    <property type="entry name" value="HTHTETR"/>
</dbReference>
<dbReference type="Gene3D" id="1.10.357.10">
    <property type="entry name" value="Tetracycline Repressor, domain 2"/>
    <property type="match status" value="1"/>
</dbReference>
<organism evidence="4 5">
    <name type="scientific">Nocardia nova</name>
    <dbReference type="NCBI Taxonomy" id="37330"/>
    <lineage>
        <taxon>Bacteria</taxon>
        <taxon>Bacillati</taxon>
        <taxon>Actinomycetota</taxon>
        <taxon>Actinomycetes</taxon>
        <taxon>Mycobacteriales</taxon>
        <taxon>Nocardiaceae</taxon>
        <taxon>Nocardia</taxon>
    </lineage>
</organism>
<sequence length="208" mass="23357">MVERWTVERRLEHTRSLLLDAAEAVFAEKGFMSATLDDIARTAGYTKGAIYKHFTAKEDLFLAVNERYWRRYFDTFADVIAAATEVGAHELDEIAQRWRQLSNERGAAQAALGYEFTLYLLRNPDVRERVADRRQQVAQALATFVAEGLDRIGATLSIPALTFANILIATTDAVELGSQLDNLDLYRPILEMYVSAIKLPAEQPATAD</sequence>
<comment type="caution">
    <text evidence="4">The sequence shown here is derived from an EMBL/GenBank/DDBJ whole genome shotgun (WGS) entry which is preliminary data.</text>
</comment>
<dbReference type="PANTHER" id="PTHR30055:SF146">
    <property type="entry name" value="HTH-TYPE TRANSCRIPTIONAL DUAL REGULATOR CECR"/>
    <property type="match status" value="1"/>
</dbReference>
<accession>A0A2T2YWP3</accession>
<dbReference type="Proteomes" id="UP000241647">
    <property type="component" value="Unassembled WGS sequence"/>
</dbReference>
<dbReference type="SUPFAM" id="SSF46689">
    <property type="entry name" value="Homeodomain-like"/>
    <property type="match status" value="1"/>
</dbReference>
<feature type="DNA-binding region" description="H-T-H motif" evidence="2">
    <location>
        <begin position="35"/>
        <end position="54"/>
    </location>
</feature>
<dbReference type="AlphaFoldDB" id="A0A2T2YWP3"/>
<dbReference type="PROSITE" id="PS50977">
    <property type="entry name" value="HTH_TETR_2"/>
    <property type="match status" value="1"/>
</dbReference>
<dbReference type="EMBL" id="PYHS01000015">
    <property type="protein sequence ID" value="PSR59933.1"/>
    <property type="molecule type" value="Genomic_DNA"/>
</dbReference>
<dbReference type="InterPro" id="IPR009057">
    <property type="entry name" value="Homeodomain-like_sf"/>
</dbReference>
<dbReference type="Pfam" id="PF00440">
    <property type="entry name" value="TetR_N"/>
    <property type="match status" value="1"/>
</dbReference>
<feature type="domain" description="HTH tetR-type" evidence="3">
    <location>
        <begin position="12"/>
        <end position="72"/>
    </location>
</feature>
<keyword evidence="1 2" id="KW-0238">DNA-binding</keyword>
<reference evidence="4 5" key="1">
    <citation type="submission" date="2018-02" db="EMBL/GenBank/DDBJ databases">
        <title>8 Nocardia nova and 1 Nocardia cyriacigeorgica strain used for evolution to TMP-SMX.</title>
        <authorList>
            <person name="Mehta H."/>
            <person name="Weng J."/>
            <person name="Shamoo Y."/>
        </authorList>
    </citation>
    <scope>NUCLEOTIDE SEQUENCE [LARGE SCALE GENOMIC DNA]</scope>
    <source>
        <strain evidence="4 5">ATCC 33727</strain>
    </source>
</reference>
<evidence type="ECO:0000256" key="2">
    <source>
        <dbReference type="PROSITE-ProRule" id="PRU00335"/>
    </source>
</evidence>
<evidence type="ECO:0000313" key="4">
    <source>
        <dbReference type="EMBL" id="PSR59933.1"/>
    </source>
</evidence>
<dbReference type="PANTHER" id="PTHR30055">
    <property type="entry name" value="HTH-TYPE TRANSCRIPTIONAL REGULATOR RUTR"/>
    <property type="match status" value="1"/>
</dbReference>
<evidence type="ECO:0000256" key="1">
    <source>
        <dbReference type="ARBA" id="ARBA00023125"/>
    </source>
</evidence>
<name>A0A2T2YWP3_9NOCA</name>
<gene>
    <name evidence="4" type="ORF">C8259_25255</name>
</gene>
<proteinExistence type="predicted"/>
<dbReference type="InterPro" id="IPR001647">
    <property type="entry name" value="HTH_TetR"/>
</dbReference>
<dbReference type="GO" id="GO:0000976">
    <property type="term" value="F:transcription cis-regulatory region binding"/>
    <property type="evidence" value="ECO:0007669"/>
    <property type="project" value="TreeGrafter"/>
</dbReference>
<evidence type="ECO:0000259" key="3">
    <source>
        <dbReference type="PROSITE" id="PS50977"/>
    </source>
</evidence>
<dbReference type="RefSeq" id="WP_063025846.1">
    <property type="nucleotide sequence ID" value="NZ_PYHS01000015.1"/>
</dbReference>
<protein>
    <submittedName>
        <fullName evidence="4">TetR/AcrR family transcriptional regulator</fullName>
    </submittedName>
</protein>
<dbReference type="InterPro" id="IPR050109">
    <property type="entry name" value="HTH-type_TetR-like_transc_reg"/>
</dbReference>
<dbReference type="GO" id="GO:0003700">
    <property type="term" value="F:DNA-binding transcription factor activity"/>
    <property type="evidence" value="ECO:0007669"/>
    <property type="project" value="TreeGrafter"/>
</dbReference>